<proteinExistence type="predicted"/>
<reference evidence="2 3" key="1">
    <citation type="journal article" date="2018" name="Science">
        <title>The opium poppy genome and morphinan production.</title>
        <authorList>
            <person name="Guo L."/>
            <person name="Winzer T."/>
            <person name="Yang X."/>
            <person name="Li Y."/>
            <person name="Ning Z."/>
            <person name="He Z."/>
            <person name="Teodor R."/>
            <person name="Lu Y."/>
            <person name="Bowser T.A."/>
            <person name="Graham I.A."/>
            <person name="Ye K."/>
        </authorList>
    </citation>
    <scope>NUCLEOTIDE SEQUENCE [LARGE SCALE GENOMIC DNA]</scope>
    <source>
        <strain evidence="3">cv. HN1</strain>
        <tissue evidence="2">Leaves</tissue>
    </source>
</reference>
<keyword evidence="3" id="KW-1185">Reference proteome</keyword>
<dbReference type="GO" id="GO:0015629">
    <property type="term" value="C:actin cytoskeleton"/>
    <property type="evidence" value="ECO:0007669"/>
    <property type="project" value="TreeGrafter"/>
</dbReference>
<protein>
    <recommendedName>
        <fullName evidence="1">DUF7910 domain-containing protein</fullName>
    </recommendedName>
</protein>
<dbReference type="GO" id="GO:0016477">
    <property type="term" value="P:cell migration"/>
    <property type="evidence" value="ECO:0007669"/>
    <property type="project" value="TreeGrafter"/>
</dbReference>
<gene>
    <name evidence="2" type="ORF">C5167_008102</name>
</gene>
<dbReference type="Gene3D" id="2.80.10.50">
    <property type="match status" value="1"/>
</dbReference>
<organism evidence="2 3">
    <name type="scientific">Papaver somniferum</name>
    <name type="common">Opium poppy</name>
    <dbReference type="NCBI Taxonomy" id="3469"/>
    <lineage>
        <taxon>Eukaryota</taxon>
        <taxon>Viridiplantae</taxon>
        <taxon>Streptophyta</taxon>
        <taxon>Embryophyta</taxon>
        <taxon>Tracheophyta</taxon>
        <taxon>Spermatophyta</taxon>
        <taxon>Magnoliopsida</taxon>
        <taxon>Ranunculales</taxon>
        <taxon>Papaveraceae</taxon>
        <taxon>Papaveroideae</taxon>
        <taxon>Papaver</taxon>
    </lineage>
</organism>
<dbReference type="EMBL" id="CM010720">
    <property type="protein sequence ID" value="RZC64388.1"/>
    <property type="molecule type" value="Genomic_DNA"/>
</dbReference>
<dbReference type="GO" id="GO:0051015">
    <property type="term" value="F:actin filament binding"/>
    <property type="evidence" value="ECO:0007669"/>
    <property type="project" value="InterPro"/>
</dbReference>
<dbReference type="PANTHER" id="PTHR10551:SF9">
    <property type="entry name" value="FASCIN-2"/>
    <property type="match status" value="1"/>
</dbReference>
<dbReference type="InterPro" id="IPR010431">
    <property type="entry name" value="Fascin"/>
</dbReference>
<dbReference type="Pfam" id="PF25490">
    <property type="entry name" value="DUF7910"/>
    <property type="match status" value="1"/>
</dbReference>
<dbReference type="Proteomes" id="UP000316621">
    <property type="component" value="Chromosome 6"/>
</dbReference>
<dbReference type="CDD" id="cd00257">
    <property type="entry name" value="beta-trefoil_FSCN-like"/>
    <property type="match status" value="1"/>
</dbReference>
<feature type="domain" description="DUF7910" evidence="1">
    <location>
        <begin position="36"/>
        <end position="123"/>
    </location>
</feature>
<dbReference type="GO" id="GO:0005737">
    <property type="term" value="C:cytoplasm"/>
    <property type="evidence" value="ECO:0007669"/>
    <property type="project" value="TreeGrafter"/>
</dbReference>
<sequence length="125" mass="13695">MFMVQLLLDGHIGHSRMFMIIGISGGTSRTKSCSYKYQLRAVNGQFLSCAGDGASVTATSRSPSLKTETFTLERSSDRETNRVRIKLSIGNNYLKGSPGDELRADFEGTPEFDDSNTAIFKMTLG</sequence>
<dbReference type="AlphaFoldDB" id="A0A4Y7JX89"/>
<accession>A0A4Y7JX89</accession>
<evidence type="ECO:0000313" key="2">
    <source>
        <dbReference type="EMBL" id="RZC64388.1"/>
    </source>
</evidence>
<evidence type="ECO:0000259" key="1">
    <source>
        <dbReference type="Pfam" id="PF25490"/>
    </source>
</evidence>
<dbReference type="GO" id="GO:0007163">
    <property type="term" value="P:establishment or maintenance of cell polarity"/>
    <property type="evidence" value="ECO:0007669"/>
    <property type="project" value="TreeGrafter"/>
</dbReference>
<dbReference type="SUPFAM" id="SSF50405">
    <property type="entry name" value="Actin-crosslinking proteins"/>
    <property type="match status" value="1"/>
</dbReference>
<evidence type="ECO:0000313" key="3">
    <source>
        <dbReference type="Proteomes" id="UP000316621"/>
    </source>
</evidence>
<dbReference type="InterPro" id="IPR008999">
    <property type="entry name" value="Actin-crosslinking"/>
</dbReference>
<dbReference type="InterPro" id="IPR057232">
    <property type="entry name" value="DUF7910"/>
</dbReference>
<dbReference type="STRING" id="3469.A0A4Y7JX89"/>
<dbReference type="PANTHER" id="PTHR10551">
    <property type="entry name" value="FASCIN"/>
    <property type="match status" value="1"/>
</dbReference>
<dbReference type="Gramene" id="RZC64388">
    <property type="protein sequence ID" value="RZC64388"/>
    <property type="gene ID" value="C5167_008102"/>
</dbReference>
<dbReference type="GO" id="GO:0051017">
    <property type="term" value="P:actin filament bundle assembly"/>
    <property type="evidence" value="ECO:0007669"/>
    <property type="project" value="TreeGrafter"/>
</dbReference>
<name>A0A4Y7JX89_PAPSO</name>
<feature type="non-terminal residue" evidence="2">
    <location>
        <position position="125"/>
    </location>
</feature>